<protein>
    <recommendedName>
        <fullName evidence="1">CD-NTase-associated protein 16 NUDIX domain-containing protein</fullName>
    </recommendedName>
</protein>
<gene>
    <name evidence="2" type="ORF">CSV91_02905</name>
</gene>
<evidence type="ECO:0000313" key="2">
    <source>
        <dbReference type="EMBL" id="ATP53577.1"/>
    </source>
</evidence>
<organism evidence="2 3">
    <name type="scientific">Collinsella aerofaciens</name>
    <dbReference type="NCBI Taxonomy" id="74426"/>
    <lineage>
        <taxon>Bacteria</taxon>
        <taxon>Bacillati</taxon>
        <taxon>Actinomycetota</taxon>
        <taxon>Coriobacteriia</taxon>
        <taxon>Coriobacteriales</taxon>
        <taxon>Coriobacteriaceae</taxon>
        <taxon>Collinsella</taxon>
    </lineage>
</organism>
<dbReference type="EMBL" id="CP024160">
    <property type="protein sequence ID" value="ATP53577.1"/>
    <property type="molecule type" value="Genomic_DNA"/>
</dbReference>
<dbReference type="Proteomes" id="UP000225608">
    <property type="component" value="Chromosome"/>
</dbReference>
<name>A0A2D1TW56_9ACTN</name>
<proteinExistence type="predicted"/>
<dbReference type="InterPro" id="IPR040829">
    <property type="entry name" value="Cap16_NUDIX"/>
</dbReference>
<evidence type="ECO:0000259" key="1">
    <source>
        <dbReference type="Pfam" id="PF18167"/>
    </source>
</evidence>
<reference evidence="2 3" key="1">
    <citation type="submission" date="2017-10" db="EMBL/GenBank/DDBJ databases">
        <title>Complete genome sequence of Collinsella aerofaciens isolated from the gut of a healthy adult Indian.</title>
        <authorList>
            <person name="Bag S."/>
            <person name="Ghosh T.S."/>
            <person name="Das B."/>
        </authorList>
    </citation>
    <scope>NUCLEOTIDE SEQUENCE [LARGE SCALE GENOMIC DNA]</scope>
    <source>
        <strain evidence="3">indica</strain>
    </source>
</reference>
<accession>A0A2D1TW56</accession>
<sequence length="211" mass="24518">MLCGLTRINPDEMVRISAAYLFRIRIGGKFLLIRGNRIRDQYQPVGGVFQYFAGAEPGFREMGCNPDDRMKNSSSNPRDLRVILPRKNVLKFLDWFDSRKDREITTLREFYEELVKPKFLPESCALNFNPQFVRQCDRQLKYSEHLGINEILVHEVYEIVLNEEDQESIFSFINDHPAGALLLVDEQEIRRRSVEVNGQFFNIAPTAGSIL</sequence>
<dbReference type="AlphaFoldDB" id="A0A2D1TW56"/>
<feature type="domain" description="CD-NTase-associated protein 16 NUDIX" evidence="1">
    <location>
        <begin position="14"/>
        <end position="211"/>
    </location>
</feature>
<dbReference type="Pfam" id="PF18167">
    <property type="entry name" value="Sa_NUDIX"/>
    <property type="match status" value="1"/>
</dbReference>
<dbReference type="KEGG" id="caer:CSV91_02905"/>
<evidence type="ECO:0000313" key="3">
    <source>
        <dbReference type="Proteomes" id="UP000225608"/>
    </source>
</evidence>